<evidence type="ECO:0000259" key="3">
    <source>
        <dbReference type="Pfam" id="PF26629"/>
    </source>
</evidence>
<comment type="caution">
    <text evidence="4">The sequence shown here is derived from an EMBL/GenBank/DDBJ whole genome shotgun (WGS) entry which is preliminary data.</text>
</comment>
<dbReference type="InterPro" id="IPR001173">
    <property type="entry name" value="Glyco_trans_2-like"/>
</dbReference>
<keyword evidence="5" id="KW-1185">Reference proteome</keyword>
<gene>
    <name evidence="4" type="ORF">GCM10011320_16670</name>
</gene>
<dbReference type="Gene3D" id="3.90.550.10">
    <property type="entry name" value="Spore Coat Polysaccharide Biosynthesis Protein SpsA, Chain A"/>
    <property type="match status" value="1"/>
</dbReference>
<dbReference type="PANTHER" id="PTHR48090">
    <property type="entry name" value="UNDECAPRENYL-PHOSPHATE 4-DEOXY-4-FORMAMIDO-L-ARABINOSE TRANSFERASE-RELATED"/>
    <property type="match status" value="1"/>
</dbReference>
<feature type="transmembrane region" description="Helical" evidence="1">
    <location>
        <begin position="246"/>
        <end position="270"/>
    </location>
</feature>
<accession>A0A917NLH3</accession>
<dbReference type="InterPro" id="IPR050256">
    <property type="entry name" value="Glycosyltransferase_2"/>
</dbReference>
<evidence type="ECO:0000259" key="2">
    <source>
        <dbReference type="Pfam" id="PF00535"/>
    </source>
</evidence>
<dbReference type="EMBL" id="BMKW01000003">
    <property type="protein sequence ID" value="GGJ10209.1"/>
    <property type="molecule type" value="Genomic_DNA"/>
</dbReference>
<name>A0A917NLH3_9PROT</name>
<dbReference type="Proteomes" id="UP000661507">
    <property type="component" value="Unassembled WGS sequence"/>
</dbReference>
<proteinExistence type="predicted"/>
<organism evidence="4 5">
    <name type="scientific">Neoroseomonas lacus</name>
    <dbReference type="NCBI Taxonomy" id="287609"/>
    <lineage>
        <taxon>Bacteria</taxon>
        <taxon>Pseudomonadati</taxon>
        <taxon>Pseudomonadota</taxon>
        <taxon>Alphaproteobacteria</taxon>
        <taxon>Acetobacterales</taxon>
        <taxon>Acetobacteraceae</taxon>
        <taxon>Neoroseomonas</taxon>
    </lineage>
</organism>
<dbReference type="InterPro" id="IPR029044">
    <property type="entry name" value="Nucleotide-diphossugar_trans"/>
</dbReference>
<keyword evidence="1" id="KW-0472">Membrane</keyword>
<keyword evidence="1" id="KW-1133">Transmembrane helix</keyword>
<protein>
    <submittedName>
        <fullName evidence="4">Dolichol-P-glucose synthetase</fullName>
    </submittedName>
</protein>
<evidence type="ECO:0000313" key="4">
    <source>
        <dbReference type="EMBL" id="GGJ10209.1"/>
    </source>
</evidence>
<dbReference type="Pfam" id="PF00535">
    <property type="entry name" value="Glycos_transf_2"/>
    <property type="match status" value="1"/>
</dbReference>
<sequence>MELLDATSSPREAPVGQLELTILMPCLNEAETIGTCVAKAIGYLARSGVAGEVLIADNGSTDGSQAIAQGLGARVVAVPMRGYGAALITGIEAARGRFVIMGDSDDSYDFTALDPFMAKLREGYALVMGNRFLGGIKRGAMPPLHRYLGNPVLSTIGRVFFGGPVRDFHCGLRGFDRDAIRALDLRAPGMEFASEMVVKATVQGLRVTEVPTTLSPDGRSRPPHLRSWRDGWRHLRFLLVFCPRWLFLYPGAGLFLTGLLAMALLLPGPLHLGGVTVDVHTLLYASGAVIMGFQAVQFWVFARIYGAQQGVVPEEKRLTALLERFGLEPALIVAALLMASGFALGIAAVVVWGSQSFGPLEGMGAMRVAIASVTSMVLGLQLAFGAFFVALLGMMRAGP</sequence>
<reference evidence="4" key="2">
    <citation type="submission" date="2020-09" db="EMBL/GenBank/DDBJ databases">
        <authorList>
            <person name="Sun Q."/>
            <person name="Zhou Y."/>
        </authorList>
    </citation>
    <scope>NUCLEOTIDE SEQUENCE</scope>
    <source>
        <strain evidence="4">CGMCC 1.3617</strain>
    </source>
</reference>
<dbReference type="AlphaFoldDB" id="A0A917NLH3"/>
<evidence type="ECO:0000313" key="5">
    <source>
        <dbReference type="Proteomes" id="UP000661507"/>
    </source>
</evidence>
<feature type="domain" description="Low-salt glycan biosynthesis hexosyltransferase Agl6 C-terminal transmembrane region" evidence="3">
    <location>
        <begin position="300"/>
        <end position="393"/>
    </location>
</feature>
<dbReference type="InterPro" id="IPR058718">
    <property type="entry name" value="Agl6_TM_C"/>
</dbReference>
<feature type="transmembrane region" description="Helical" evidence="1">
    <location>
        <begin position="365"/>
        <end position="392"/>
    </location>
</feature>
<feature type="transmembrane region" description="Helical" evidence="1">
    <location>
        <begin position="327"/>
        <end position="353"/>
    </location>
</feature>
<dbReference type="RefSeq" id="WP_188966560.1">
    <property type="nucleotide sequence ID" value="NZ_BMKW01000003.1"/>
</dbReference>
<dbReference type="SUPFAM" id="SSF53448">
    <property type="entry name" value="Nucleotide-diphospho-sugar transferases"/>
    <property type="match status" value="1"/>
</dbReference>
<dbReference type="Pfam" id="PF26629">
    <property type="entry name" value="GT2_TM_C"/>
    <property type="match status" value="1"/>
</dbReference>
<feature type="transmembrane region" description="Helical" evidence="1">
    <location>
        <begin position="282"/>
        <end position="306"/>
    </location>
</feature>
<reference evidence="4" key="1">
    <citation type="journal article" date="2014" name="Int. J. Syst. Evol. Microbiol.">
        <title>Complete genome sequence of Corynebacterium casei LMG S-19264T (=DSM 44701T), isolated from a smear-ripened cheese.</title>
        <authorList>
            <consortium name="US DOE Joint Genome Institute (JGI-PGF)"/>
            <person name="Walter F."/>
            <person name="Albersmeier A."/>
            <person name="Kalinowski J."/>
            <person name="Ruckert C."/>
        </authorList>
    </citation>
    <scope>NUCLEOTIDE SEQUENCE</scope>
    <source>
        <strain evidence="4">CGMCC 1.3617</strain>
    </source>
</reference>
<evidence type="ECO:0000256" key="1">
    <source>
        <dbReference type="SAM" id="Phobius"/>
    </source>
</evidence>
<keyword evidence="1" id="KW-0812">Transmembrane</keyword>
<dbReference type="PANTHER" id="PTHR48090:SF7">
    <property type="entry name" value="RFBJ PROTEIN"/>
    <property type="match status" value="1"/>
</dbReference>
<dbReference type="CDD" id="cd04179">
    <property type="entry name" value="DPM_DPG-synthase_like"/>
    <property type="match status" value="1"/>
</dbReference>
<feature type="domain" description="Glycosyltransferase 2-like" evidence="2">
    <location>
        <begin position="21"/>
        <end position="182"/>
    </location>
</feature>